<sequence length="227" mass="23970">VTGFFSLSNGVRVQSQRGGWHNKYTTAISCLSGKTVNADLRVYSPPGDEPVKNGTIVFVVAKASFPSNGSAIMDAAHFAPFPGDPAALDYEDAIPDFTVPSINGLGHIQRAHSTLDDGARVFPVTVGDFVSHSNQTCTVECVYDVSNNRWASTQLPRLNSCVAFRGLCRDVSPSGVLQVNLESITLNVAPRGNQAGSSAATSSAVAQSADPQPSTPKRKRFATVVSD</sequence>
<feature type="compositionally biased region" description="Low complexity" evidence="1">
    <location>
        <begin position="195"/>
        <end position="209"/>
    </location>
</feature>
<dbReference type="EMBL" id="JARJCN010000070">
    <property type="protein sequence ID" value="KAJ7077927.1"/>
    <property type="molecule type" value="Genomic_DNA"/>
</dbReference>
<feature type="region of interest" description="Disordered" evidence="1">
    <location>
        <begin position="192"/>
        <end position="227"/>
    </location>
</feature>
<gene>
    <name evidence="2" type="ORF">B0H15DRAFT_734875</name>
</gene>
<evidence type="ECO:0000256" key="1">
    <source>
        <dbReference type="SAM" id="MobiDB-lite"/>
    </source>
</evidence>
<dbReference type="Proteomes" id="UP001222325">
    <property type="component" value="Unassembled WGS sequence"/>
</dbReference>
<proteinExistence type="predicted"/>
<name>A0AAD6XP34_9AGAR</name>
<feature type="non-terminal residue" evidence="2">
    <location>
        <position position="1"/>
    </location>
</feature>
<protein>
    <submittedName>
        <fullName evidence="2">Uncharacterized protein</fullName>
    </submittedName>
</protein>
<feature type="non-terminal residue" evidence="2">
    <location>
        <position position="227"/>
    </location>
</feature>
<reference evidence="2" key="1">
    <citation type="submission" date="2023-03" db="EMBL/GenBank/DDBJ databases">
        <title>Massive genome expansion in bonnet fungi (Mycena s.s.) driven by repeated elements and novel gene families across ecological guilds.</title>
        <authorList>
            <consortium name="Lawrence Berkeley National Laboratory"/>
            <person name="Harder C.B."/>
            <person name="Miyauchi S."/>
            <person name="Viragh M."/>
            <person name="Kuo A."/>
            <person name="Thoen E."/>
            <person name="Andreopoulos B."/>
            <person name="Lu D."/>
            <person name="Skrede I."/>
            <person name="Drula E."/>
            <person name="Henrissat B."/>
            <person name="Morin E."/>
            <person name="Kohler A."/>
            <person name="Barry K."/>
            <person name="LaButti K."/>
            <person name="Morin E."/>
            <person name="Salamov A."/>
            <person name="Lipzen A."/>
            <person name="Mereny Z."/>
            <person name="Hegedus B."/>
            <person name="Baldrian P."/>
            <person name="Stursova M."/>
            <person name="Weitz H."/>
            <person name="Taylor A."/>
            <person name="Grigoriev I.V."/>
            <person name="Nagy L.G."/>
            <person name="Martin F."/>
            <person name="Kauserud H."/>
        </authorList>
    </citation>
    <scope>NUCLEOTIDE SEQUENCE</scope>
    <source>
        <strain evidence="2">CBHHK173m</strain>
    </source>
</reference>
<keyword evidence="3" id="KW-1185">Reference proteome</keyword>
<evidence type="ECO:0000313" key="3">
    <source>
        <dbReference type="Proteomes" id="UP001222325"/>
    </source>
</evidence>
<organism evidence="2 3">
    <name type="scientific">Mycena belliarum</name>
    <dbReference type="NCBI Taxonomy" id="1033014"/>
    <lineage>
        <taxon>Eukaryota</taxon>
        <taxon>Fungi</taxon>
        <taxon>Dikarya</taxon>
        <taxon>Basidiomycota</taxon>
        <taxon>Agaricomycotina</taxon>
        <taxon>Agaricomycetes</taxon>
        <taxon>Agaricomycetidae</taxon>
        <taxon>Agaricales</taxon>
        <taxon>Marasmiineae</taxon>
        <taxon>Mycenaceae</taxon>
        <taxon>Mycena</taxon>
    </lineage>
</organism>
<dbReference type="AlphaFoldDB" id="A0AAD6XP34"/>
<comment type="caution">
    <text evidence="2">The sequence shown here is derived from an EMBL/GenBank/DDBJ whole genome shotgun (WGS) entry which is preliminary data.</text>
</comment>
<accession>A0AAD6XP34</accession>
<evidence type="ECO:0000313" key="2">
    <source>
        <dbReference type="EMBL" id="KAJ7077927.1"/>
    </source>
</evidence>